<comment type="caution">
    <text evidence="1">The sequence shown here is derived from an EMBL/GenBank/DDBJ whole genome shotgun (WGS) entry which is preliminary data.</text>
</comment>
<dbReference type="Proteomes" id="UP001203945">
    <property type="component" value="Unassembled WGS sequence"/>
</dbReference>
<evidence type="ECO:0000313" key="2">
    <source>
        <dbReference type="Proteomes" id="UP001203945"/>
    </source>
</evidence>
<proteinExistence type="predicted"/>
<evidence type="ECO:0008006" key="3">
    <source>
        <dbReference type="Google" id="ProtNLM"/>
    </source>
</evidence>
<dbReference type="EMBL" id="JAKZEU010000002">
    <property type="protein sequence ID" value="MCQ0970147.1"/>
    <property type="molecule type" value="Genomic_DNA"/>
</dbReference>
<protein>
    <recommendedName>
        <fullName evidence="3">Class I SAM-dependent methyltransferase</fullName>
    </recommendedName>
</protein>
<dbReference type="InterPro" id="IPR029063">
    <property type="entry name" value="SAM-dependent_MTases_sf"/>
</dbReference>
<dbReference type="Gene3D" id="3.40.50.150">
    <property type="entry name" value="Vaccinia Virus protein VP39"/>
    <property type="match status" value="1"/>
</dbReference>
<evidence type="ECO:0000313" key="1">
    <source>
        <dbReference type="EMBL" id="MCQ0970147.1"/>
    </source>
</evidence>
<accession>A0ABT1MPC8</accession>
<gene>
    <name evidence="1" type="ORF">MLD63_06905</name>
</gene>
<keyword evidence="2" id="KW-1185">Reference proteome</keyword>
<sequence length="231" mass="25913">MPTDATEPDEEVWPPFDFPAAENSALRSAYASANVILEYGTGGSTVYAASLPCKRVFSIETDRSWALRLQSRIDDDESLPGIVSVIYADIGPTGKWGRPTNPAAWPRFSGYVLDVWSLPFMQHPDVILIDGRFRAACMLAALAMVRRPVRVLFDDYVDRKPYHVVEDFIQPVEIAGRMAMFDIAPGLITLGDLRPMIEALGQVTYSERPTHYDKPALEAVLQRYKDMDNNR</sequence>
<name>A0ABT1MPC8_9RHOB</name>
<reference evidence="1 2" key="1">
    <citation type="submission" date="2022-03" db="EMBL/GenBank/DDBJ databases">
        <authorList>
            <person name="He Y."/>
        </authorList>
    </citation>
    <scope>NUCLEOTIDE SEQUENCE [LARGE SCALE GENOMIC DNA]</scope>
    <source>
        <strain evidence="1 2">TK19116</strain>
    </source>
</reference>
<organism evidence="1 2">
    <name type="scientific">Paracoccus albicereus</name>
    <dbReference type="NCBI Taxonomy" id="2922394"/>
    <lineage>
        <taxon>Bacteria</taxon>
        <taxon>Pseudomonadati</taxon>
        <taxon>Pseudomonadota</taxon>
        <taxon>Alphaproteobacteria</taxon>
        <taxon>Rhodobacterales</taxon>
        <taxon>Paracoccaceae</taxon>
        <taxon>Paracoccus</taxon>
    </lineage>
</organism>